<evidence type="ECO:0000256" key="3">
    <source>
        <dbReference type="ARBA" id="ARBA00022741"/>
    </source>
</evidence>
<dbReference type="EMBL" id="NNRU01000005">
    <property type="protein sequence ID" value="RFT28166.1"/>
    <property type="molecule type" value="Genomic_DNA"/>
</dbReference>
<dbReference type="CDD" id="cd03225">
    <property type="entry name" value="ABC_cobalt_CbiO_domain1"/>
    <property type="match status" value="1"/>
</dbReference>
<dbReference type="InterPro" id="IPR015856">
    <property type="entry name" value="ABC_transpr_CbiO/EcfA_su"/>
</dbReference>
<accession>A0A2N6SAE1</accession>
<protein>
    <submittedName>
        <fullName evidence="6">ABC transporter ATP-binding protein</fullName>
    </submittedName>
</protein>
<dbReference type="SUPFAM" id="SSF52540">
    <property type="entry name" value="P-loop containing nucleoside triphosphate hydrolases"/>
    <property type="match status" value="1"/>
</dbReference>
<keyword evidence="3" id="KW-0547">Nucleotide-binding</keyword>
<feature type="domain" description="ABC transporter" evidence="5">
    <location>
        <begin position="5"/>
        <end position="244"/>
    </location>
</feature>
<dbReference type="InterPro" id="IPR027417">
    <property type="entry name" value="P-loop_NTPase"/>
</dbReference>
<keyword evidence="4 6" id="KW-0067">ATP-binding</keyword>
<name>A0A2N6SAE1_GARVA</name>
<dbReference type="InterPro" id="IPR003593">
    <property type="entry name" value="AAA+_ATPase"/>
</dbReference>
<dbReference type="RefSeq" id="WP_004113544.1">
    <property type="nucleotide sequence ID" value="NZ_JASPAR010000005.1"/>
</dbReference>
<comment type="caution">
    <text evidence="6">The sequence shown here is derived from an EMBL/GenBank/DDBJ whole genome shotgun (WGS) entry which is preliminary data.</text>
</comment>
<comment type="similarity">
    <text evidence="1">Belongs to the ABC transporter superfamily.</text>
</comment>
<evidence type="ECO:0000259" key="5">
    <source>
        <dbReference type="PROSITE" id="PS50893"/>
    </source>
</evidence>
<reference evidence="6 7" key="1">
    <citation type="submission" date="2017-07" db="EMBL/GenBank/DDBJ databases">
        <title>A comparative genomics approach to explaining the enigmatic role of Gardnerella vaginalis in the vaginal microbiome.</title>
        <authorList>
            <person name="Vancuren S.J."/>
            <person name="Hill J.E."/>
        </authorList>
    </citation>
    <scope>NUCLEOTIDE SEQUENCE [LARGE SCALE GENOMIC DNA]</scope>
    <source>
        <strain evidence="6 7">WP023</strain>
    </source>
</reference>
<dbReference type="GO" id="GO:0005524">
    <property type="term" value="F:ATP binding"/>
    <property type="evidence" value="ECO:0007669"/>
    <property type="project" value="UniProtKB-KW"/>
</dbReference>
<dbReference type="PANTHER" id="PTHR43553">
    <property type="entry name" value="HEAVY METAL TRANSPORTER"/>
    <property type="match status" value="1"/>
</dbReference>
<evidence type="ECO:0000256" key="4">
    <source>
        <dbReference type="ARBA" id="ARBA00022840"/>
    </source>
</evidence>
<evidence type="ECO:0000313" key="7">
    <source>
        <dbReference type="Proteomes" id="UP000258379"/>
    </source>
</evidence>
<evidence type="ECO:0000313" key="6">
    <source>
        <dbReference type="EMBL" id="RFT28166.1"/>
    </source>
</evidence>
<dbReference type="PROSITE" id="PS50893">
    <property type="entry name" value="ABC_TRANSPORTER_2"/>
    <property type="match status" value="1"/>
</dbReference>
<evidence type="ECO:0000256" key="1">
    <source>
        <dbReference type="ARBA" id="ARBA00005417"/>
    </source>
</evidence>
<dbReference type="GO" id="GO:0016887">
    <property type="term" value="F:ATP hydrolysis activity"/>
    <property type="evidence" value="ECO:0007669"/>
    <property type="project" value="InterPro"/>
</dbReference>
<dbReference type="GO" id="GO:0043190">
    <property type="term" value="C:ATP-binding cassette (ABC) transporter complex"/>
    <property type="evidence" value="ECO:0007669"/>
    <property type="project" value="TreeGrafter"/>
</dbReference>
<keyword evidence="2" id="KW-0813">Transport</keyword>
<dbReference type="InterPro" id="IPR050095">
    <property type="entry name" value="ECF_ABC_transporter_ATP-bd"/>
</dbReference>
<gene>
    <name evidence="6" type="ORF">CG405_06865</name>
</gene>
<sequence>MVISYNICNFSYTYPLTSKPALSKITIQLELGKIYGVIGANASGKSSLCLSLKGYIPHFYKGKYSGKILLNNTIDLLKSNECDSVGFVFSDPFSQLSHIKKTVFEEIAFSLENRSIPIQQIESLVTQVMQLLNIEQLALQNPLTLSGGQVQRVAIACVIVNNPEILILDEPTSQLDPEETKNIYNFLQKYKDEGHTVIISEQDTNLLAEYADNIIVLQNGFITHYGNKYDVFYDETFPSDCIDIPEVVKIVKKLRKFDIQITPDITDIGELIVLLKEKCDEHRN</sequence>
<dbReference type="InterPro" id="IPR003439">
    <property type="entry name" value="ABC_transporter-like_ATP-bd"/>
</dbReference>
<dbReference type="Pfam" id="PF00005">
    <property type="entry name" value="ABC_tran"/>
    <property type="match status" value="1"/>
</dbReference>
<proteinExistence type="inferred from homology"/>
<dbReference type="SMART" id="SM00382">
    <property type="entry name" value="AAA"/>
    <property type="match status" value="1"/>
</dbReference>
<dbReference type="PANTHER" id="PTHR43553:SF24">
    <property type="entry name" value="ENERGY-COUPLING FACTOR TRANSPORTER ATP-BINDING PROTEIN ECFA1"/>
    <property type="match status" value="1"/>
</dbReference>
<dbReference type="AlphaFoldDB" id="A0A2N6SAE1"/>
<organism evidence="6 7">
    <name type="scientific">Gardnerella vaginalis</name>
    <dbReference type="NCBI Taxonomy" id="2702"/>
    <lineage>
        <taxon>Bacteria</taxon>
        <taxon>Bacillati</taxon>
        <taxon>Actinomycetota</taxon>
        <taxon>Actinomycetes</taxon>
        <taxon>Bifidobacteriales</taxon>
        <taxon>Bifidobacteriaceae</taxon>
        <taxon>Gardnerella</taxon>
    </lineage>
</organism>
<dbReference type="Gene3D" id="3.40.50.300">
    <property type="entry name" value="P-loop containing nucleotide triphosphate hydrolases"/>
    <property type="match status" value="1"/>
</dbReference>
<dbReference type="Proteomes" id="UP000258379">
    <property type="component" value="Unassembled WGS sequence"/>
</dbReference>
<dbReference type="GO" id="GO:0042626">
    <property type="term" value="F:ATPase-coupled transmembrane transporter activity"/>
    <property type="evidence" value="ECO:0007669"/>
    <property type="project" value="TreeGrafter"/>
</dbReference>
<evidence type="ECO:0000256" key="2">
    <source>
        <dbReference type="ARBA" id="ARBA00022448"/>
    </source>
</evidence>